<dbReference type="SUPFAM" id="SSF111342">
    <property type="entry name" value="CbiD-like"/>
    <property type="match status" value="1"/>
</dbReference>
<dbReference type="Gene3D" id="3.30.2110.10">
    <property type="entry name" value="CbiD-like"/>
    <property type="match status" value="1"/>
</dbReference>
<comment type="pathway">
    <text evidence="5">Cofactor biosynthesis; adenosylcobalamin biosynthesis; cob(II)yrinate a,c-diamide from sirohydrochlorin (anaerobic route): step 6/10.</text>
</comment>
<dbReference type="UniPathway" id="UPA00148">
    <property type="reaction ID" value="UER00227"/>
</dbReference>
<organism evidence="6 7">
    <name type="scientific">Aphanothece hegewaldii CCALA 016</name>
    <dbReference type="NCBI Taxonomy" id="2107694"/>
    <lineage>
        <taxon>Bacteria</taxon>
        <taxon>Bacillati</taxon>
        <taxon>Cyanobacteriota</taxon>
        <taxon>Cyanophyceae</taxon>
        <taxon>Oscillatoriophycideae</taxon>
        <taxon>Chroococcales</taxon>
        <taxon>Aphanothecaceae</taxon>
        <taxon>Aphanothece</taxon>
    </lineage>
</organism>
<protein>
    <recommendedName>
        <fullName evidence="5">Cobalt-precorrin-5B C(1)-methyltransferase</fullName>
        <ecNumber evidence="5">2.1.1.195</ecNumber>
    </recommendedName>
    <alternativeName>
        <fullName evidence="5">Cobalt-precorrin-6A synthase</fullName>
    </alternativeName>
</protein>
<dbReference type="GO" id="GO:0019251">
    <property type="term" value="P:anaerobic cobalamin biosynthetic process"/>
    <property type="evidence" value="ECO:0007669"/>
    <property type="project" value="UniProtKB-UniRule"/>
</dbReference>
<evidence type="ECO:0000256" key="5">
    <source>
        <dbReference type="HAMAP-Rule" id="MF_00787"/>
    </source>
</evidence>
<comment type="catalytic activity">
    <reaction evidence="5">
        <text>Co-precorrin-5B + S-adenosyl-L-methionine = Co-precorrin-6A + S-adenosyl-L-homocysteine</text>
        <dbReference type="Rhea" id="RHEA:26285"/>
        <dbReference type="ChEBI" id="CHEBI:57856"/>
        <dbReference type="ChEBI" id="CHEBI:59789"/>
        <dbReference type="ChEBI" id="CHEBI:60063"/>
        <dbReference type="ChEBI" id="CHEBI:60064"/>
        <dbReference type="EC" id="2.1.1.195"/>
    </reaction>
</comment>
<reference evidence="6 7" key="2">
    <citation type="submission" date="2018-03" db="EMBL/GenBank/DDBJ databases">
        <authorList>
            <person name="Keele B.F."/>
        </authorList>
    </citation>
    <scope>NUCLEOTIDE SEQUENCE [LARGE SCALE GENOMIC DNA]</scope>
    <source>
        <strain evidence="6 7">CCALA 016</strain>
    </source>
</reference>
<dbReference type="GO" id="GO:0043780">
    <property type="term" value="F:cobalt-precorrin-5B C1-methyltransferase activity"/>
    <property type="evidence" value="ECO:0007669"/>
    <property type="project" value="RHEA"/>
</dbReference>
<keyword evidence="2 5" id="KW-0489">Methyltransferase</keyword>
<evidence type="ECO:0000313" key="6">
    <source>
        <dbReference type="EMBL" id="PSF38903.1"/>
    </source>
</evidence>
<evidence type="ECO:0000256" key="2">
    <source>
        <dbReference type="ARBA" id="ARBA00022603"/>
    </source>
</evidence>
<evidence type="ECO:0000256" key="1">
    <source>
        <dbReference type="ARBA" id="ARBA00022573"/>
    </source>
</evidence>
<dbReference type="OrthoDB" id="6439987at2"/>
<keyword evidence="7" id="KW-1185">Reference proteome</keyword>
<dbReference type="HAMAP" id="MF_00787">
    <property type="entry name" value="CbiD"/>
    <property type="match status" value="1"/>
</dbReference>
<keyword evidence="1 5" id="KW-0169">Cobalamin biosynthesis</keyword>
<keyword evidence="3 5" id="KW-0808">Transferase</keyword>
<dbReference type="PANTHER" id="PTHR35863">
    <property type="entry name" value="COBALT-PRECORRIN-5B C(1)-METHYLTRANSFERASE"/>
    <property type="match status" value="1"/>
</dbReference>
<accession>A0A2T1M2C9</accession>
<dbReference type="InterPro" id="IPR036074">
    <property type="entry name" value="CbiD_sf"/>
</dbReference>
<dbReference type="RefSeq" id="WP_106455268.1">
    <property type="nucleotide sequence ID" value="NZ_PXOH01000002.1"/>
</dbReference>
<comment type="similarity">
    <text evidence="5">Belongs to the CbiD family.</text>
</comment>
<sequence length="371" mass="40306">MTARSGYTLPVFACASAIAAVRHLHGEILGNTVLFNLIEPPQIVEIPIEQVAKISSNQALAITRSDPGDNLDITKNTPIWALVEITENTESQIILKGGEGIGIQINNEGKAAIYSYAQRLLYENLRPFLKADESITVTIILPEGKNLAERTSNAAFGVVEGLSLLGTRGISEPLSAPEQLDAYQEELSQKASQFETLVFCVGENGRDLAQKMGINPAKIVKTANWIGPMLVTAALSGVKEILLFGYHGKLIKLAGGIFHTHHHLADGRLEILTAHCANVGLPTPILQKVFESATTEIALKLLREAGNNWAEKVYGAIASTIDLRCQDYIRKHAPYTVEVGSVLFDRDRSILISSQKGMIFLSKVSPKTDDN</sequence>
<proteinExistence type="inferred from homology"/>
<name>A0A2T1M2C9_9CHRO</name>
<gene>
    <name evidence="5" type="primary">cbiD</name>
    <name evidence="6" type="ORF">C7H19_02270</name>
</gene>
<dbReference type="Pfam" id="PF01888">
    <property type="entry name" value="CbiD"/>
    <property type="match status" value="1"/>
</dbReference>
<dbReference type="InterPro" id="IPR002748">
    <property type="entry name" value="CbiD"/>
</dbReference>
<dbReference type="PANTHER" id="PTHR35863:SF1">
    <property type="entry name" value="COBALT-PRECORRIN-5B C(1)-METHYLTRANSFERASE"/>
    <property type="match status" value="1"/>
</dbReference>
<comment type="caution">
    <text evidence="6">The sequence shown here is derived from an EMBL/GenBank/DDBJ whole genome shotgun (WGS) entry which is preliminary data.</text>
</comment>
<evidence type="ECO:0000256" key="3">
    <source>
        <dbReference type="ARBA" id="ARBA00022679"/>
    </source>
</evidence>
<dbReference type="PIRSF" id="PIRSF026782">
    <property type="entry name" value="CbiD"/>
    <property type="match status" value="1"/>
</dbReference>
<dbReference type="GO" id="GO:0032259">
    <property type="term" value="P:methylation"/>
    <property type="evidence" value="ECO:0007669"/>
    <property type="project" value="UniProtKB-KW"/>
</dbReference>
<dbReference type="EC" id="2.1.1.195" evidence="5"/>
<dbReference type="AlphaFoldDB" id="A0A2T1M2C9"/>
<comment type="function">
    <text evidence="5">Catalyzes the methylation of C-1 in cobalt-precorrin-5B to form cobalt-precorrin-6A.</text>
</comment>
<dbReference type="Proteomes" id="UP000239001">
    <property type="component" value="Unassembled WGS sequence"/>
</dbReference>
<dbReference type="NCBIfam" id="TIGR00312">
    <property type="entry name" value="cbiD"/>
    <property type="match status" value="1"/>
</dbReference>
<reference evidence="6 7" key="1">
    <citation type="submission" date="2018-03" db="EMBL/GenBank/DDBJ databases">
        <title>The ancient ancestry and fast evolution of plastids.</title>
        <authorList>
            <person name="Moore K.R."/>
            <person name="Magnabosco C."/>
            <person name="Momper L."/>
            <person name="Gold D.A."/>
            <person name="Bosak T."/>
            <person name="Fournier G.P."/>
        </authorList>
    </citation>
    <scope>NUCLEOTIDE SEQUENCE [LARGE SCALE GENOMIC DNA]</scope>
    <source>
        <strain evidence="6 7">CCALA 016</strain>
    </source>
</reference>
<evidence type="ECO:0000313" key="7">
    <source>
        <dbReference type="Proteomes" id="UP000239001"/>
    </source>
</evidence>
<keyword evidence="4 5" id="KW-0949">S-adenosyl-L-methionine</keyword>
<evidence type="ECO:0000256" key="4">
    <source>
        <dbReference type="ARBA" id="ARBA00022691"/>
    </source>
</evidence>
<dbReference type="EMBL" id="PXOH01000002">
    <property type="protein sequence ID" value="PSF38903.1"/>
    <property type="molecule type" value="Genomic_DNA"/>
</dbReference>